<organism evidence="1 2">
    <name type="scientific">Phormidesmis priestleyi Ana</name>
    <dbReference type="NCBI Taxonomy" id="1666911"/>
    <lineage>
        <taxon>Bacteria</taxon>
        <taxon>Bacillati</taxon>
        <taxon>Cyanobacteriota</taxon>
        <taxon>Cyanophyceae</taxon>
        <taxon>Leptolyngbyales</taxon>
        <taxon>Leptolyngbyaceae</taxon>
        <taxon>Phormidesmis</taxon>
    </lineage>
</organism>
<dbReference type="PATRIC" id="fig|1666911.3.peg.2460"/>
<evidence type="ECO:0000313" key="1">
    <source>
        <dbReference type="EMBL" id="KPQ37541.1"/>
    </source>
</evidence>
<gene>
    <name evidence="1" type="ORF">HLUCCA11_00400</name>
</gene>
<evidence type="ECO:0008006" key="3">
    <source>
        <dbReference type="Google" id="ProtNLM"/>
    </source>
</evidence>
<accession>A0A0P8C6T4</accession>
<dbReference type="EMBL" id="LJZR01000001">
    <property type="protein sequence ID" value="KPQ37541.1"/>
    <property type="molecule type" value="Genomic_DNA"/>
</dbReference>
<dbReference type="Proteomes" id="UP000050465">
    <property type="component" value="Unassembled WGS sequence"/>
</dbReference>
<reference evidence="1 2" key="1">
    <citation type="submission" date="2015-09" db="EMBL/GenBank/DDBJ databases">
        <title>Identification and resolution of microdiversity through metagenomic sequencing of parallel consortia.</title>
        <authorList>
            <person name="Nelson W.C."/>
            <person name="Romine M.F."/>
            <person name="Lindemann S.R."/>
        </authorList>
    </citation>
    <scope>NUCLEOTIDE SEQUENCE [LARGE SCALE GENOMIC DNA]</scope>
    <source>
        <strain evidence="1">Ana</strain>
    </source>
</reference>
<comment type="caution">
    <text evidence="1">The sequence shown here is derived from an EMBL/GenBank/DDBJ whole genome shotgun (WGS) entry which is preliminary data.</text>
</comment>
<dbReference type="Pfam" id="PF09366">
    <property type="entry name" value="DUF1997"/>
    <property type="match status" value="1"/>
</dbReference>
<dbReference type="InterPro" id="IPR018971">
    <property type="entry name" value="DUF1997"/>
</dbReference>
<sequence length="236" mass="26591">MQIPSNASSHQSGTPFLKVGASLIEGKITSQADFSTHFSTKETLHFQGNYIGHMEMYADAASVARYLDAHQEWFHRCAAPMTVEAIGDNGYGLTVGKFKSLNHEVEPKIGLHLLPQEEGVYRIETIPVPGYEPTGYDVDFKAYMTLCEGATEDIPADLGIEKATHVEWELTLSTWVEVPRFIQVLPDNLVKASGDKLLNQIVRQVSKRLTKKVQQEFHTSMNLPIPCENKKRFWQR</sequence>
<evidence type="ECO:0000313" key="2">
    <source>
        <dbReference type="Proteomes" id="UP000050465"/>
    </source>
</evidence>
<dbReference type="AlphaFoldDB" id="A0A0P8C6T4"/>
<name>A0A0P8C6T4_9CYAN</name>
<proteinExistence type="predicted"/>
<dbReference type="STRING" id="1666911.HLUCCA11_00400"/>
<protein>
    <recommendedName>
        <fullName evidence="3">DUF1997 domain-containing protein</fullName>
    </recommendedName>
</protein>